<accession>A0AAN1XTI6</accession>
<keyword evidence="3" id="KW-1185">Reference proteome</keyword>
<keyword evidence="1" id="KW-0472">Membrane</keyword>
<proteinExistence type="predicted"/>
<dbReference type="EMBL" id="AP025523">
    <property type="protein sequence ID" value="BDE05388.1"/>
    <property type="molecule type" value="Genomic_DNA"/>
</dbReference>
<evidence type="ECO:0000256" key="1">
    <source>
        <dbReference type="SAM" id="Phobius"/>
    </source>
</evidence>
<evidence type="ECO:0000313" key="3">
    <source>
        <dbReference type="Proteomes" id="UP001317532"/>
    </source>
</evidence>
<organism evidence="2 3">
    <name type="scientific">Vulcanimicrobium alpinum</name>
    <dbReference type="NCBI Taxonomy" id="3016050"/>
    <lineage>
        <taxon>Bacteria</taxon>
        <taxon>Bacillati</taxon>
        <taxon>Vulcanimicrobiota</taxon>
        <taxon>Vulcanimicrobiia</taxon>
        <taxon>Vulcanimicrobiales</taxon>
        <taxon>Vulcanimicrobiaceae</taxon>
        <taxon>Vulcanimicrobium</taxon>
    </lineage>
</organism>
<reference evidence="2 3" key="1">
    <citation type="journal article" date="2022" name="ISME Commun">
        <title>Vulcanimicrobium alpinus gen. nov. sp. nov., the first cultivated representative of the candidate phylum 'Eremiobacterota', is a metabolically versatile aerobic anoxygenic phototroph.</title>
        <authorList>
            <person name="Yabe S."/>
            <person name="Muto K."/>
            <person name="Abe K."/>
            <person name="Yokota A."/>
            <person name="Staudigel H."/>
            <person name="Tebo B.M."/>
        </authorList>
    </citation>
    <scope>NUCLEOTIDE SEQUENCE [LARGE SCALE GENOMIC DNA]</scope>
    <source>
        <strain evidence="2 3">WC8-2</strain>
    </source>
</reference>
<dbReference type="AlphaFoldDB" id="A0AAN1XTI6"/>
<keyword evidence="1" id="KW-1133">Transmembrane helix</keyword>
<dbReference type="RefSeq" id="WP_317996435.1">
    <property type="nucleotide sequence ID" value="NZ_AP025523.1"/>
</dbReference>
<feature type="transmembrane region" description="Helical" evidence="1">
    <location>
        <begin position="12"/>
        <end position="35"/>
    </location>
</feature>
<name>A0AAN1XTI6_UNVUL</name>
<sequence>MGPKYRGFIHDFRGAVAGYAGAGVAVAIIIHWVVIASPVGDPTLKHMMAAMGAH</sequence>
<evidence type="ECO:0000313" key="2">
    <source>
        <dbReference type="EMBL" id="BDE05388.1"/>
    </source>
</evidence>
<dbReference type="Proteomes" id="UP001317532">
    <property type="component" value="Chromosome"/>
</dbReference>
<dbReference type="KEGG" id="vab:WPS_06640"/>
<protein>
    <submittedName>
        <fullName evidence="2">Uncharacterized protein</fullName>
    </submittedName>
</protein>
<gene>
    <name evidence="2" type="ORF">WPS_06640</name>
</gene>
<keyword evidence="1" id="KW-0812">Transmembrane</keyword>